<comment type="caution">
    <text evidence="2">The sequence shown here is derived from an EMBL/GenBank/DDBJ whole genome shotgun (WGS) entry which is preliminary data.</text>
</comment>
<dbReference type="EMBL" id="JAIQZJ010000001">
    <property type="protein sequence ID" value="MBZ5737303.1"/>
    <property type="molecule type" value="Genomic_DNA"/>
</dbReference>
<dbReference type="RefSeq" id="WP_224121658.1">
    <property type="nucleotide sequence ID" value="NZ_JAIQZJ010000001.1"/>
</dbReference>
<dbReference type="Proteomes" id="UP000780875">
    <property type="component" value="Unassembled WGS sequence"/>
</dbReference>
<dbReference type="SUPFAM" id="SSF52540">
    <property type="entry name" value="P-loop containing nucleoside triphosphate hydrolases"/>
    <property type="match status" value="1"/>
</dbReference>
<keyword evidence="3" id="KW-1185">Reference proteome</keyword>
<evidence type="ECO:0000256" key="1">
    <source>
        <dbReference type="SAM" id="MobiDB-lite"/>
    </source>
</evidence>
<accession>A0ABS7U8J9</accession>
<proteinExistence type="predicted"/>
<organism evidence="2 3">
    <name type="scientific">Nocardioides mangrovi</name>
    <dbReference type="NCBI Taxonomy" id="2874580"/>
    <lineage>
        <taxon>Bacteria</taxon>
        <taxon>Bacillati</taxon>
        <taxon>Actinomycetota</taxon>
        <taxon>Actinomycetes</taxon>
        <taxon>Propionibacteriales</taxon>
        <taxon>Nocardioidaceae</taxon>
        <taxon>Nocardioides</taxon>
    </lineage>
</organism>
<sequence>MTERVFVHIGLPKTATTYLQTIIWSNRDALRERGLVVPGEERRDHLWASRTVREQRSHTRAPEQHRTAWDRIRAELDRSAGTGLISHEFFAAAATEQAVAMVAALAPAEVHLVVTAREPLGLFTASWQESLKNGSTTPMADYGRDVSVRPTDIWNWRTLDLRLVLERWAAAVPPERVHVLVLTPGAPREDVWLRFAGILGVDPDGIDLAGSFPNTSMGVAEAETLRRINGRLEGFTKAFDKGVYLRTFLADERLVPRRGESFWPEPDQVEDCRRRGEAAIEHLRGAPYDVVGELEHLRVPAELEPRRSTTSVTDAEVADVAVDLAATMLGDVRALREARQQEEPGQSRGLRRLRQRDWRSFPGRGSSTK</sequence>
<gene>
    <name evidence="2" type="ORF">K8U61_03930</name>
</gene>
<feature type="region of interest" description="Disordered" evidence="1">
    <location>
        <begin position="338"/>
        <end position="369"/>
    </location>
</feature>
<name>A0ABS7U8J9_9ACTN</name>
<evidence type="ECO:0000313" key="3">
    <source>
        <dbReference type="Proteomes" id="UP000780875"/>
    </source>
</evidence>
<evidence type="ECO:0008006" key="4">
    <source>
        <dbReference type="Google" id="ProtNLM"/>
    </source>
</evidence>
<dbReference type="Gene3D" id="3.40.50.300">
    <property type="entry name" value="P-loop containing nucleotide triphosphate hydrolases"/>
    <property type="match status" value="1"/>
</dbReference>
<reference evidence="2 3" key="1">
    <citation type="submission" date="2021-09" db="EMBL/GenBank/DDBJ databases">
        <title>Whole genome sequence of Nocardioides sp. GBK3QG-3.</title>
        <authorList>
            <person name="Tuo L."/>
        </authorList>
    </citation>
    <scope>NUCLEOTIDE SEQUENCE [LARGE SCALE GENOMIC DNA]</scope>
    <source>
        <strain evidence="2 3">GBK3QG-3</strain>
    </source>
</reference>
<protein>
    <recommendedName>
        <fullName evidence="4">Sulfotransferase family protein</fullName>
    </recommendedName>
</protein>
<evidence type="ECO:0000313" key="2">
    <source>
        <dbReference type="EMBL" id="MBZ5737303.1"/>
    </source>
</evidence>
<dbReference type="InterPro" id="IPR027417">
    <property type="entry name" value="P-loop_NTPase"/>
</dbReference>